<gene>
    <name evidence="4" type="ORF">EJ357_11490</name>
</gene>
<dbReference type="InterPro" id="IPR050561">
    <property type="entry name" value="PTP"/>
</dbReference>
<dbReference type="PROSITE" id="PS50054">
    <property type="entry name" value="TYR_PHOSPHATASE_DUAL"/>
    <property type="match status" value="1"/>
</dbReference>
<sequence length="234" mass="24795">MAVLTATLPRPALRKRPLSRRAMRLLIGLLIGYLVLWAAGAGSILGLSYLAREGTPAPVGTHAIQGVNHFQPVDTDGRLWRGSAPSPAGYRALASMGITTVVDLRAERMSATELAEPGEAGLKAVRLPIRDGQTPSPNQVQRFLDTVASASGPVFVHCGAGVGRTGAMVAAYLVETGEESPSQAVRRNLAVGPPSIEQIYYGLNLSPAKAEQPPLPVVLLSRLVDAPRRMMSYL</sequence>
<feature type="domain" description="Tyrosine specific protein phosphatases" evidence="3">
    <location>
        <begin position="141"/>
        <end position="186"/>
    </location>
</feature>
<evidence type="ECO:0000259" key="3">
    <source>
        <dbReference type="PROSITE" id="PS50056"/>
    </source>
</evidence>
<dbReference type="SUPFAM" id="SSF52799">
    <property type="entry name" value="(Phosphotyrosine protein) phosphatases II"/>
    <property type="match status" value="1"/>
</dbReference>
<protein>
    <submittedName>
        <fullName evidence="4">Uncharacterized protein</fullName>
    </submittedName>
</protein>
<evidence type="ECO:0000313" key="4">
    <source>
        <dbReference type="EMBL" id="AZQ34020.1"/>
    </source>
</evidence>
<dbReference type="EMBL" id="CP034539">
    <property type="protein sequence ID" value="AZQ34020.1"/>
    <property type="molecule type" value="Genomic_DNA"/>
</dbReference>
<keyword evidence="5" id="KW-1185">Reference proteome</keyword>
<dbReference type="InterPro" id="IPR055214">
    <property type="entry name" value="PTP-NADK"/>
</dbReference>
<dbReference type="PROSITE" id="PS00383">
    <property type="entry name" value="TYR_PHOSPHATASE_1"/>
    <property type="match status" value="1"/>
</dbReference>
<dbReference type="GO" id="GO:0016787">
    <property type="term" value="F:hydrolase activity"/>
    <property type="evidence" value="ECO:0007669"/>
    <property type="project" value="UniProtKB-KW"/>
</dbReference>
<proteinExistence type="predicted"/>
<dbReference type="InterPro" id="IPR020422">
    <property type="entry name" value="TYR_PHOSPHATASE_DUAL_dom"/>
</dbReference>
<reference evidence="4 5" key="1">
    <citation type="journal article" date="2019" name="Int. J. Syst. Evol. Microbiol.">
        <title>Streptomyces cyaneochromogenes sp. nov., a blue pigment-producing actinomycete from manganese-contaminated soil.</title>
        <authorList>
            <person name="Tang X."/>
            <person name="Zhao J."/>
            <person name="Li K."/>
            <person name="Chen Z."/>
            <person name="Sun Y."/>
            <person name="Gao J."/>
        </authorList>
    </citation>
    <scope>NUCLEOTIDE SEQUENCE [LARGE SCALE GENOMIC DNA]</scope>
    <source>
        <strain evidence="4 5">MK-45</strain>
    </source>
</reference>
<dbReference type="Proteomes" id="UP000280298">
    <property type="component" value="Chromosome"/>
</dbReference>
<organism evidence="4 5">
    <name type="scientific">Streptomyces cyaneochromogenes</name>
    <dbReference type="NCBI Taxonomy" id="2496836"/>
    <lineage>
        <taxon>Bacteria</taxon>
        <taxon>Bacillati</taxon>
        <taxon>Actinomycetota</taxon>
        <taxon>Actinomycetes</taxon>
        <taxon>Kitasatosporales</taxon>
        <taxon>Streptomycetaceae</taxon>
        <taxon>Streptomyces</taxon>
    </lineage>
</organism>
<dbReference type="PROSITE" id="PS50056">
    <property type="entry name" value="TYR_PHOSPHATASE_2"/>
    <property type="match status" value="1"/>
</dbReference>
<feature type="domain" description="Tyrosine-protein phosphatase" evidence="2">
    <location>
        <begin position="71"/>
        <end position="214"/>
    </location>
</feature>
<dbReference type="PANTHER" id="PTHR23339">
    <property type="entry name" value="TYROSINE SPECIFIC PROTEIN PHOSPHATASE AND DUAL SPECIFICITY PROTEIN PHOSPHATASE"/>
    <property type="match status" value="1"/>
</dbReference>
<dbReference type="Pfam" id="PF22741">
    <property type="entry name" value="PTP-NADK"/>
    <property type="match status" value="1"/>
</dbReference>
<dbReference type="KEGG" id="scya:EJ357_11490"/>
<name>A0A3Q9EMB8_9ACTN</name>
<evidence type="ECO:0000256" key="1">
    <source>
        <dbReference type="ARBA" id="ARBA00022801"/>
    </source>
</evidence>
<dbReference type="InterPro" id="IPR000387">
    <property type="entry name" value="Tyr_Pase_dom"/>
</dbReference>
<dbReference type="AlphaFoldDB" id="A0A3Q9EMB8"/>
<dbReference type="InterPro" id="IPR029021">
    <property type="entry name" value="Prot-tyrosine_phosphatase-like"/>
</dbReference>
<dbReference type="Gene3D" id="3.90.190.10">
    <property type="entry name" value="Protein tyrosine phosphatase superfamily"/>
    <property type="match status" value="1"/>
</dbReference>
<keyword evidence="1" id="KW-0378">Hydrolase</keyword>
<evidence type="ECO:0000313" key="5">
    <source>
        <dbReference type="Proteomes" id="UP000280298"/>
    </source>
</evidence>
<evidence type="ECO:0000259" key="2">
    <source>
        <dbReference type="PROSITE" id="PS50054"/>
    </source>
</evidence>
<dbReference type="InterPro" id="IPR016130">
    <property type="entry name" value="Tyr_Pase_AS"/>
</dbReference>
<accession>A0A3Q9EMB8</accession>
<dbReference type="RefSeq" id="WP_126391208.1">
    <property type="nucleotide sequence ID" value="NZ_CP034539.1"/>
</dbReference>
<dbReference type="OrthoDB" id="9806482at2"/>